<keyword evidence="2" id="KW-1185">Reference proteome</keyword>
<dbReference type="Proteomes" id="UP001642405">
    <property type="component" value="Unassembled WGS sequence"/>
</dbReference>
<sequence length="132" mass="14069">MIAIAADSLRTEINGGGEIQGLPLEAAAVQSFLLCTQLQVAMAGAVAGLLLDARAYDVSRGQLSPLSALSQTATKQPAAGTQTHTQYGEVLRENWAGIQQNVSDLCHDRFKEVFAAQTKRRANLQDEDVSKA</sequence>
<dbReference type="EMBL" id="CAWUHB010000030">
    <property type="protein sequence ID" value="CAK7224512.1"/>
    <property type="molecule type" value="Genomic_DNA"/>
</dbReference>
<gene>
    <name evidence="1" type="primary">HXT4_2</name>
    <name evidence="1" type="ORF">SCUCBS95973_005542</name>
</gene>
<protein>
    <submittedName>
        <fullName evidence="1">Fructose symporter</fullName>
    </submittedName>
</protein>
<evidence type="ECO:0000313" key="2">
    <source>
        <dbReference type="Proteomes" id="UP001642405"/>
    </source>
</evidence>
<evidence type="ECO:0000313" key="1">
    <source>
        <dbReference type="EMBL" id="CAK7224512.1"/>
    </source>
</evidence>
<comment type="caution">
    <text evidence="1">The sequence shown here is derived from an EMBL/GenBank/DDBJ whole genome shotgun (WGS) entry which is preliminary data.</text>
</comment>
<name>A0ABP0BXP4_9PEZI</name>
<proteinExistence type="predicted"/>
<organism evidence="1 2">
    <name type="scientific">Sporothrix curviconia</name>
    <dbReference type="NCBI Taxonomy" id="1260050"/>
    <lineage>
        <taxon>Eukaryota</taxon>
        <taxon>Fungi</taxon>
        <taxon>Dikarya</taxon>
        <taxon>Ascomycota</taxon>
        <taxon>Pezizomycotina</taxon>
        <taxon>Sordariomycetes</taxon>
        <taxon>Sordariomycetidae</taxon>
        <taxon>Ophiostomatales</taxon>
        <taxon>Ophiostomataceae</taxon>
        <taxon>Sporothrix</taxon>
    </lineage>
</organism>
<reference evidence="1 2" key="1">
    <citation type="submission" date="2024-01" db="EMBL/GenBank/DDBJ databases">
        <authorList>
            <person name="Allen C."/>
            <person name="Tagirdzhanova G."/>
        </authorList>
    </citation>
    <scope>NUCLEOTIDE SEQUENCE [LARGE SCALE GENOMIC DNA]</scope>
</reference>
<accession>A0ABP0BXP4</accession>